<dbReference type="CDD" id="cd09272">
    <property type="entry name" value="RNase_HI_RT_Ty1"/>
    <property type="match status" value="1"/>
</dbReference>
<dbReference type="SUPFAM" id="SSF56672">
    <property type="entry name" value="DNA/RNA polymerases"/>
    <property type="match status" value="1"/>
</dbReference>
<sequence>MNALEEEPAFKWWVPYTLKKRDSIVAKVKSKYWRMTHKFGIQIPKSADEAYKLDTDLKTTFWTDAINKEMENVRVAFEVLADVTPEEMCTGKVRPGFKEIPCHMIFDIKMDGKFARKARLVAGGHVTDPPSAITYSSVVSRDSVRIALTIASLNDLDLFACDVESAYLCADCLEKVWCVAGSEFGSDKGKVLLIVHALYGLKSSGAAWRAMLAKVLHEEMHFVPTEADPDVYIRQASKANGELYYEMLLVYVDDILAVSEVAEELVGVIGSKFKLKKSSVGRPSRYLGGGIEQIQTDDGRIIWSANCIEYVRSAIEIVKKDLSSDPIPLHRRGDGKRPFPSSYRPELDTSPELEDISKYQQYIGVLRWACELGRIDILTEVSVLLQHLCNPLEGHLDAVDRIFNYLDKRQKAIPGKLGFGPDDVVSPLDGASISNDDWAEFYPDAEEQMPRRMPTPHGAAVLTRAYVDANHAGNLANRRSHTGILIYINNSPVLWYSKRQNTVETSSFGSEFVALRIAVEMVEALRYKLRCFGVPIDGPTEVLCDNKSVVTNSSVPASTLNKRHNAICYHRVREEQACGMIKVLWIEGKYNLADLFSKIYYCWRY</sequence>
<proteinExistence type="predicted"/>
<dbReference type="Pfam" id="PF07727">
    <property type="entry name" value="RVT_2"/>
    <property type="match status" value="1"/>
</dbReference>
<evidence type="ECO:0000256" key="1">
    <source>
        <dbReference type="SAM" id="MobiDB-lite"/>
    </source>
</evidence>
<dbReference type="PANTHER" id="PTHR11439">
    <property type="entry name" value="GAG-POL-RELATED RETROTRANSPOSON"/>
    <property type="match status" value="1"/>
</dbReference>
<dbReference type="InterPro" id="IPR043502">
    <property type="entry name" value="DNA/RNA_pol_sf"/>
</dbReference>
<dbReference type="EMBL" id="BLLK01000078">
    <property type="protein sequence ID" value="GFH62140.1"/>
    <property type="molecule type" value="Genomic_DNA"/>
</dbReference>
<feature type="region of interest" description="Disordered" evidence="1">
    <location>
        <begin position="329"/>
        <end position="348"/>
    </location>
</feature>
<organism evidence="3 4">
    <name type="scientific">Chaetoceros tenuissimus</name>
    <dbReference type="NCBI Taxonomy" id="426638"/>
    <lineage>
        <taxon>Eukaryota</taxon>
        <taxon>Sar</taxon>
        <taxon>Stramenopiles</taxon>
        <taxon>Ochrophyta</taxon>
        <taxon>Bacillariophyta</taxon>
        <taxon>Coscinodiscophyceae</taxon>
        <taxon>Chaetocerotophycidae</taxon>
        <taxon>Chaetocerotales</taxon>
        <taxon>Chaetocerotaceae</taxon>
        <taxon>Chaetoceros</taxon>
    </lineage>
</organism>
<name>A0AAD3DFL7_9STRA</name>
<feature type="domain" description="Reverse transcriptase Ty1/copia-type" evidence="2">
    <location>
        <begin position="97"/>
        <end position="316"/>
    </location>
</feature>
<dbReference type="InterPro" id="IPR013103">
    <property type="entry name" value="RVT_2"/>
</dbReference>
<protein>
    <recommendedName>
        <fullName evidence="2">Reverse transcriptase Ty1/copia-type domain-containing protein</fullName>
    </recommendedName>
</protein>
<keyword evidence="4" id="KW-1185">Reference proteome</keyword>
<dbReference type="PANTHER" id="PTHR11439:SF463">
    <property type="entry name" value="REVERSE TRANSCRIPTASE TY1_COPIA-TYPE DOMAIN-CONTAINING PROTEIN"/>
    <property type="match status" value="1"/>
</dbReference>
<dbReference type="Proteomes" id="UP001054902">
    <property type="component" value="Unassembled WGS sequence"/>
</dbReference>
<evidence type="ECO:0000259" key="2">
    <source>
        <dbReference type="Pfam" id="PF07727"/>
    </source>
</evidence>
<accession>A0AAD3DFL7</accession>
<comment type="caution">
    <text evidence="3">The sequence shown here is derived from an EMBL/GenBank/DDBJ whole genome shotgun (WGS) entry which is preliminary data.</text>
</comment>
<reference evidence="3 4" key="1">
    <citation type="journal article" date="2021" name="Sci. Rep.">
        <title>The genome of the diatom Chaetoceros tenuissimus carries an ancient integrated fragment of an extant virus.</title>
        <authorList>
            <person name="Hongo Y."/>
            <person name="Kimura K."/>
            <person name="Takaki Y."/>
            <person name="Yoshida Y."/>
            <person name="Baba S."/>
            <person name="Kobayashi G."/>
            <person name="Nagasaki K."/>
            <person name="Hano T."/>
            <person name="Tomaru Y."/>
        </authorList>
    </citation>
    <scope>NUCLEOTIDE SEQUENCE [LARGE SCALE GENOMIC DNA]</scope>
    <source>
        <strain evidence="3 4">NIES-3715</strain>
    </source>
</reference>
<gene>
    <name evidence="3" type="ORF">CTEN210_18616</name>
</gene>
<evidence type="ECO:0000313" key="3">
    <source>
        <dbReference type="EMBL" id="GFH62140.1"/>
    </source>
</evidence>
<dbReference type="AlphaFoldDB" id="A0AAD3DFL7"/>
<evidence type="ECO:0000313" key="4">
    <source>
        <dbReference type="Proteomes" id="UP001054902"/>
    </source>
</evidence>